<dbReference type="Proteomes" id="UP000301309">
    <property type="component" value="Unassembled WGS sequence"/>
</dbReference>
<reference evidence="4 5" key="1">
    <citation type="journal article" date="2020" name="Int. J. Syst. Evol. Microbiol.">
        <title>Reclassification of Streptomyces castelarensis and Streptomyces sporoclivatus as later heterotypic synonyms of Streptomyces antimycoticus.</title>
        <authorList>
            <person name="Komaki H."/>
            <person name="Tamura T."/>
        </authorList>
    </citation>
    <scope>NUCLEOTIDE SEQUENCE [LARGE SCALE GENOMIC DNA]</scope>
    <source>
        <strain evidence="4 5">NBRC 13459</strain>
    </source>
</reference>
<keyword evidence="2" id="KW-0808">Transferase</keyword>
<dbReference type="SUPFAM" id="SSF55909">
    <property type="entry name" value="Pentein"/>
    <property type="match status" value="1"/>
</dbReference>
<dbReference type="EMBL" id="BJHW01000001">
    <property type="protein sequence ID" value="GDY51942.1"/>
    <property type="molecule type" value="Genomic_DNA"/>
</dbReference>
<dbReference type="Gene3D" id="3.75.10.10">
    <property type="entry name" value="L-arginine/glycine Amidinotransferase, Chain A"/>
    <property type="match status" value="1"/>
</dbReference>
<dbReference type="AlphaFoldDB" id="A0A4D4KTD2"/>
<feature type="compositionally biased region" description="Low complexity" evidence="3">
    <location>
        <begin position="80"/>
        <end position="91"/>
    </location>
</feature>
<dbReference type="GO" id="GO:0015067">
    <property type="term" value="F:amidinotransferase activity"/>
    <property type="evidence" value="ECO:0007669"/>
    <property type="project" value="InterPro"/>
</dbReference>
<organism evidence="4 5">
    <name type="scientific">Streptomyces violaceusniger</name>
    <dbReference type="NCBI Taxonomy" id="68280"/>
    <lineage>
        <taxon>Bacteria</taxon>
        <taxon>Bacillati</taxon>
        <taxon>Actinomycetota</taxon>
        <taxon>Actinomycetes</taxon>
        <taxon>Kitasatosporales</taxon>
        <taxon>Streptomycetaceae</taxon>
        <taxon>Streptomyces</taxon>
        <taxon>Streptomyces violaceusniger group</taxon>
    </lineage>
</organism>
<evidence type="ECO:0000313" key="4">
    <source>
        <dbReference type="EMBL" id="GDY51942.1"/>
    </source>
</evidence>
<evidence type="ECO:0000313" key="5">
    <source>
        <dbReference type="Proteomes" id="UP000301309"/>
    </source>
</evidence>
<keyword evidence="5" id="KW-1185">Reference proteome</keyword>
<evidence type="ECO:0008006" key="6">
    <source>
        <dbReference type="Google" id="ProtNLM"/>
    </source>
</evidence>
<comment type="similarity">
    <text evidence="1">Belongs to the amidinotransferase family.</text>
</comment>
<feature type="region of interest" description="Disordered" evidence="3">
    <location>
        <begin position="55"/>
        <end position="117"/>
    </location>
</feature>
<dbReference type="InterPro" id="IPR033195">
    <property type="entry name" value="AmidinoTrfase"/>
</dbReference>
<dbReference type="PANTHER" id="PTHR10488:SF1">
    <property type="entry name" value="GLYCINE AMIDINOTRANSFERASE, MITOCHONDRIAL"/>
    <property type="match status" value="1"/>
</dbReference>
<proteinExistence type="inferred from homology"/>
<dbReference type="RefSeq" id="WP_344598746.1">
    <property type="nucleotide sequence ID" value="NZ_BAAASO010000082.1"/>
</dbReference>
<evidence type="ECO:0000256" key="2">
    <source>
        <dbReference type="ARBA" id="ARBA00022679"/>
    </source>
</evidence>
<name>A0A4D4KTD2_STRVO</name>
<evidence type="ECO:0000256" key="3">
    <source>
        <dbReference type="SAM" id="MobiDB-lite"/>
    </source>
</evidence>
<feature type="compositionally biased region" description="Pro residues" evidence="3">
    <location>
        <begin position="59"/>
        <end position="69"/>
    </location>
</feature>
<comment type="caution">
    <text evidence="4">The sequence shown here is derived from an EMBL/GenBank/DDBJ whole genome shotgun (WGS) entry which is preliminary data.</text>
</comment>
<accession>A0A4D4KTD2</accession>
<evidence type="ECO:0000256" key="1">
    <source>
        <dbReference type="ARBA" id="ARBA00006943"/>
    </source>
</evidence>
<gene>
    <name evidence="4" type="ORF">SVIO_025650</name>
</gene>
<protein>
    <recommendedName>
        <fullName evidence="6">Glycine amidinotransferase</fullName>
    </recommendedName>
</protein>
<dbReference type="PANTHER" id="PTHR10488">
    <property type="entry name" value="GLYCINE AMIDINOTRANSFERASE, MITOCHONDRIAL"/>
    <property type="match status" value="1"/>
</dbReference>
<sequence length="187" mass="20651">MESFRTHPDTETMRLNSFDEWSPLREIIVGSADDYVSCERELSFDLLFYDSLAEDNPAPTKPLPSPPGSPADRQPHRQHGAGSAARPAAGRLGRGGRRTSGRTAPLPAVRGRRAHPHQPPFIDLNVLSVDPDTVLVNEACPELARTLEEAKFTVVPVQHRHRRLFGGGFHCFTLATVREGGPEEYHA</sequence>